<evidence type="ECO:0000313" key="2">
    <source>
        <dbReference type="EMBL" id="CDS19959.1"/>
    </source>
</evidence>
<reference evidence="4" key="3">
    <citation type="submission" date="2020-10" db="UniProtKB">
        <authorList>
            <consortium name="WormBaseParasite"/>
        </authorList>
    </citation>
    <scope>IDENTIFICATION</scope>
</reference>
<evidence type="ECO:0000313" key="4">
    <source>
        <dbReference type="WBParaSite" id="EgrG_000214400"/>
    </source>
</evidence>
<gene>
    <name evidence="2" type="ORF">EgrG_000214400</name>
</gene>
<dbReference type="AlphaFoldDB" id="A0A068WIP4"/>
<proteinExistence type="predicted"/>
<evidence type="ECO:0000313" key="3">
    <source>
        <dbReference type="Proteomes" id="UP000492820"/>
    </source>
</evidence>
<organism evidence="2">
    <name type="scientific">Echinococcus granulosus</name>
    <name type="common">Hydatid tapeworm</name>
    <dbReference type="NCBI Taxonomy" id="6210"/>
    <lineage>
        <taxon>Eukaryota</taxon>
        <taxon>Metazoa</taxon>
        <taxon>Spiralia</taxon>
        <taxon>Lophotrochozoa</taxon>
        <taxon>Platyhelminthes</taxon>
        <taxon>Cestoda</taxon>
        <taxon>Eucestoda</taxon>
        <taxon>Cyclophyllidea</taxon>
        <taxon>Taeniidae</taxon>
        <taxon>Echinococcus</taxon>
        <taxon>Echinococcus granulosus group</taxon>
    </lineage>
</organism>
<name>A0A068WIP4_ECHGR</name>
<sequence>MPLHGHFTRSKGMEVQGEEGNTKLIIAGDRVGKSPCNEEASGVTYGPSLQQLQQIAEPKTLIMRPSVS</sequence>
<reference evidence="2 3" key="1">
    <citation type="journal article" date="2013" name="Nature">
        <title>The genomes of four tapeworm species reveal adaptations to parasitism.</title>
        <authorList>
            <person name="Tsai I.J."/>
            <person name="Zarowiecki M."/>
            <person name="Holroyd N."/>
            <person name="Garciarrubio A."/>
            <person name="Sanchez-Flores A."/>
            <person name="Brooks K.L."/>
            <person name="Tracey A."/>
            <person name="Bobes R.J."/>
            <person name="Fragoso G."/>
            <person name="Sciutto E."/>
            <person name="Aslett M."/>
            <person name="Beasley H."/>
            <person name="Bennett H.M."/>
            <person name="Cai J."/>
            <person name="Camicia F."/>
            <person name="Clark R."/>
            <person name="Cucher M."/>
            <person name="De Silva N."/>
            <person name="Day T.A."/>
            <person name="Deplazes P."/>
            <person name="Estrada K."/>
            <person name="Fernandez C."/>
            <person name="Holland P.W."/>
            <person name="Hou J."/>
            <person name="Hu S."/>
            <person name="Huckvale T."/>
            <person name="Hung S.S."/>
            <person name="Kamenetzky L."/>
            <person name="Keane J.A."/>
            <person name="Kiss F."/>
            <person name="Koziol U."/>
            <person name="Lambert O."/>
            <person name="Liu K."/>
            <person name="Luo X."/>
            <person name="Luo Y."/>
            <person name="Macchiaroli N."/>
            <person name="Nichol S."/>
            <person name="Paps J."/>
            <person name="Parkinson J."/>
            <person name="Pouchkina-Stantcheva N."/>
            <person name="Riddiford N."/>
            <person name="Rosenzvit M."/>
            <person name="Salinas G."/>
            <person name="Wasmuth J.D."/>
            <person name="Zamanian M."/>
            <person name="Zheng Y."/>
            <person name="Cai X."/>
            <person name="Soberon X."/>
            <person name="Olson P.D."/>
            <person name="Laclette J.P."/>
            <person name="Brehm K."/>
            <person name="Berriman M."/>
            <person name="Garciarrubio A."/>
            <person name="Bobes R.J."/>
            <person name="Fragoso G."/>
            <person name="Sanchez-Flores A."/>
            <person name="Estrada K."/>
            <person name="Cevallos M.A."/>
            <person name="Morett E."/>
            <person name="Gonzalez V."/>
            <person name="Portillo T."/>
            <person name="Ochoa-Leyva A."/>
            <person name="Jose M.V."/>
            <person name="Sciutto E."/>
            <person name="Landa A."/>
            <person name="Jimenez L."/>
            <person name="Valdes V."/>
            <person name="Carrero J.C."/>
            <person name="Larralde C."/>
            <person name="Morales-Montor J."/>
            <person name="Limon-Lason J."/>
            <person name="Soberon X."/>
            <person name="Laclette J.P."/>
        </authorList>
    </citation>
    <scope>NUCLEOTIDE SEQUENCE [LARGE SCALE GENOMIC DNA]</scope>
</reference>
<dbReference type="EMBL" id="LK028580">
    <property type="protein sequence ID" value="CDS19959.1"/>
    <property type="molecule type" value="Genomic_DNA"/>
</dbReference>
<dbReference type="WBParaSite" id="EgrG_000214400">
    <property type="protein sequence ID" value="EgrG_000214400"/>
    <property type="gene ID" value="EgrG_000214400"/>
</dbReference>
<reference evidence="2" key="2">
    <citation type="submission" date="2014-06" db="EMBL/GenBank/DDBJ databases">
        <authorList>
            <person name="Aslett M."/>
        </authorList>
    </citation>
    <scope>NUCLEOTIDE SEQUENCE</scope>
</reference>
<feature type="region of interest" description="Disordered" evidence="1">
    <location>
        <begin position="1"/>
        <end position="20"/>
    </location>
</feature>
<dbReference type="Proteomes" id="UP000492820">
    <property type="component" value="Unassembled WGS sequence"/>
</dbReference>
<protein>
    <submittedName>
        <fullName evidence="2 4">Uncharacterized protein</fullName>
    </submittedName>
</protein>
<accession>A0A068WIP4</accession>
<evidence type="ECO:0000256" key="1">
    <source>
        <dbReference type="SAM" id="MobiDB-lite"/>
    </source>
</evidence>